<accession>A0AAC9PTB4</accession>
<name>A0AAC9PTB4_9PSEU</name>
<proteinExistence type="predicted"/>
<protein>
    <recommendedName>
        <fullName evidence="1">DUF6745 domain-containing protein</fullName>
    </recommendedName>
</protein>
<dbReference type="KEGG" id="acad:UA74_19400"/>
<dbReference type="InterPro" id="IPR046633">
    <property type="entry name" value="DUF6745"/>
</dbReference>
<evidence type="ECO:0000259" key="1">
    <source>
        <dbReference type="Pfam" id="PF20530"/>
    </source>
</evidence>
<feature type="domain" description="DUF6745" evidence="1">
    <location>
        <begin position="178"/>
        <end position="394"/>
    </location>
</feature>
<sequence>MSARRGRASRRAPVRDHLLRDLDHWQQAVDLRTQWLNHALCTDPADRRNAEDAVTGLYALLGRPRPAFVWVDSPAAAVPSVASQHTVSPHGAQPWESGLASLVSTLRHRIDARIGAVDPDDWPRPPALPDPVAALRSGTGLSPVLDQGVLGALRRGVRQSVANVIRSAIPERFGLAWYGQHEVDWVARHDVHQRIHGRPFDATDGAQWELWATLVRSCGWWWPREDVCVLAERPSAVHTEPAPDDVYGEIRLHAADGPAVVYPDGWGVYSWHGTRVPAWVIEDPTVEAISAESNVEVRRCAIERIGWAAFIERAGLTLVGRSVDPGNSANELRLYDLPYRHRGSTTRLLLAVNGSVERDGTRRQYGLHVPPWFDDPIDAAGWTYGLSGAQYAGLQRRT</sequence>
<dbReference type="Pfam" id="PF20530">
    <property type="entry name" value="DUF6745"/>
    <property type="match status" value="1"/>
</dbReference>
<dbReference type="Proteomes" id="UP000185511">
    <property type="component" value="Chromosome"/>
</dbReference>
<keyword evidence="3" id="KW-1185">Reference proteome</keyword>
<organism evidence="2 3">
    <name type="scientific">Actinoalloteichus fjordicus</name>
    <dbReference type="NCBI Taxonomy" id="1612552"/>
    <lineage>
        <taxon>Bacteria</taxon>
        <taxon>Bacillati</taxon>
        <taxon>Actinomycetota</taxon>
        <taxon>Actinomycetes</taxon>
        <taxon>Pseudonocardiales</taxon>
        <taxon>Pseudonocardiaceae</taxon>
        <taxon>Actinoalloteichus</taxon>
    </lineage>
</organism>
<dbReference type="AlphaFoldDB" id="A0AAC9PTB4"/>
<evidence type="ECO:0000313" key="3">
    <source>
        <dbReference type="Proteomes" id="UP000185511"/>
    </source>
</evidence>
<evidence type="ECO:0000313" key="2">
    <source>
        <dbReference type="EMBL" id="APU15905.1"/>
    </source>
</evidence>
<dbReference type="EMBL" id="CP016076">
    <property type="protein sequence ID" value="APU15905.1"/>
    <property type="molecule type" value="Genomic_DNA"/>
</dbReference>
<gene>
    <name evidence="2" type="ORF">UA74_19400</name>
</gene>
<reference evidence="3" key="1">
    <citation type="submission" date="2016-06" db="EMBL/GenBank/DDBJ databases">
        <title>Complete genome sequence of Actinoalloteichus fjordicus DSM 46855 (=ADI127-17), type strain of the new species Actinoalloteichus fjordicus.</title>
        <authorList>
            <person name="Ruckert C."/>
            <person name="Nouioui I."/>
            <person name="Willmese J."/>
            <person name="van Wezel G."/>
            <person name="Klenk H.-P."/>
            <person name="Kalinowski J."/>
            <person name="Zotchev S.B."/>
        </authorList>
    </citation>
    <scope>NUCLEOTIDE SEQUENCE [LARGE SCALE GENOMIC DNA]</scope>
    <source>
        <strain evidence="3">ADI127-7</strain>
    </source>
</reference>